<dbReference type="EMBL" id="CM055106">
    <property type="protein sequence ID" value="KAJ7530130.1"/>
    <property type="molecule type" value="Genomic_DNA"/>
</dbReference>
<organism evidence="1 2">
    <name type="scientific">Diphasiastrum complanatum</name>
    <name type="common">Issler's clubmoss</name>
    <name type="synonym">Lycopodium complanatum</name>
    <dbReference type="NCBI Taxonomy" id="34168"/>
    <lineage>
        <taxon>Eukaryota</taxon>
        <taxon>Viridiplantae</taxon>
        <taxon>Streptophyta</taxon>
        <taxon>Embryophyta</taxon>
        <taxon>Tracheophyta</taxon>
        <taxon>Lycopodiopsida</taxon>
        <taxon>Lycopodiales</taxon>
        <taxon>Lycopodiaceae</taxon>
        <taxon>Lycopodioideae</taxon>
        <taxon>Diphasiastrum</taxon>
    </lineage>
</organism>
<name>A0ACC2BK62_DIPCM</name>
<proteinExistence type="predicted"/>
<dbReference type="Proteomes" id="UP001162992">
    <property type="component" value="Chromosome 15"/>
</dbReference>
<keyword evidence="2" id="KW-1185">Reference proteome</keyword>
<comment type="caution">
    <text evidence="1">The sequence shown here is derived from an EMBL/GenBank/DDBJ whole genome shotgun (WGS) entry which is preliminary data.</text>
</comment>
<sequence length="103" mass="11869">MIVLHFSFHHKAHVGFDHRRYDAYKMDSCRNVIRKTICGDFYDDLGGFFEVFGFAMWQVFIPKPPSIISVGREDSLLIFIIRLGGNNIVVRDVCGLSSQRVML</sequence>
<evidence type="ECO:0000313" key="1">
    <source>
        <dbReference type="EMBL" id="KAJ7530130.1"/>
    </source>
</evidence>
<evidence type="ECO:0000313" key="2">
    <source>
        <dbReference type="Proteomes" id="UP001162992"/>
    </source>
</evidence>
<gene>
    <name evidence="1" type="ORF">O6H91_15G080200</name>
</gene>
<reference evidence="2" key="1">
    <citation type="journal article" date="2024" name="Proc. Natl. Acad. Sci. U.S.A.">
        <title>Extraordinary preservation of gene collinearity over three hundred million years revealed in homosporous lycophytes.</title>
        <authorList>
            <person name="Li C."/>
            <person name="Wickell D."/>
            <person name="Kuo L.Y."/>
            <person name="Chen X."/>
            <person name="Nie B."/>
            <person name="Liao X."/>
            <person name="Peng D."/>
            <person name="Ji J."/>
            <person name="Jenkins J."/>
            <person name="Williams M."/>
            <person name="Shu S."/>
            <person name="Plott C."/>
            <person name="Barry K."/>
            <person name="Rajasekar S."/>
            <person name="Grimwood J."/>
            <person name="Han X."/>
            <person name="Sun S."/>
            <person name="Hou Z."/>
            <person name="He W."/>
            <person name="Dai G."/>
            <person name="Sun C."/>
            <person name="Schmutz J."/>
            <person name="Leebens-Mack J.H."/>
            <person name="Li F.W."/>
            <person name="Wang L."/>
        </authorList>
    </citation>
    <scope>NUCLEOTIDE SEQUENCE [LARGE SCALE GENOMIC DNA]</scope>
    <source>
        <strain evidence="2">cv. PW_Plant_1</strain>
    </source>
</reference>
<protein>
    <submittedName>
        <fullName evidence="1">Uncharacterized protein</fullName>
    </submittedName>
</protein>
<accession>A0ACC2BK62</accession>